<name>A0ABU4HZT6_9ACTN</name>
<protein>
    <submittedName>
        <fullName evidence="3">Uncharacterized protein</fullName>
    </submittedName>
</protein>
<dbReference type="Proteomes" id="UP001284601">
    <property type="component" value="Unassembled WGS sequence"/>
</dbReference>
<evidence type="ECO:0000256" key="1">
    <source>
        <dbReference type="SAM" id="MobiDB-lite"/>
    </source>
</evidence>
<feature type="region of interest" description="Disordered" evidence="1">
    <location>
        <begin position="46"/>
        <end position="74"/>
    </location>
</feature>
<evidence type="ECO:0000256" key="2">
    <source>
        <dbReference type="SAM" id="SignalP"/>
    </source>
</evidence>
<gene>
    <name evidence="3" type="ORF">R7226_31000</name>
</gene>
<feature type="non-terminal residue" evidence="3">
    <location>
        <position position="74"/>
    </location>
</feature>
<proteinExistence type="predicted"/>
<feature type="signal peptide" evidence="2">
    <location>
        <begin position="1"/>
        <end position="18"/>
    </location>
</feature>
<comment type="caution">
    <text evidence="3">The sequence shown here is derived from an EMBL/GenBank/DDBJ whole genome shotgun (WGS) entry which is preliminary data.</text>
</comment>
<feature type="region of interest" description="Disordered" evidence="1">
    <location>
        <begin position="20"/>
        <end position="39"/>
    </location>
</feature>
<dbReference type="EMBL" id="JAWSTH010000191">
    <property type="protein sequence ID" value="MDW5598827.1"/>
    <property type="molecule type" value="Genomic_DNA"/>
</dbReference>
<evidence type="ECO:0000313" key="4">
    <source>
        <dbReference type="Proteomes" id="UP001284601"/>
    </source>
</evidence>
<keyword evidence="4" id="KW-1185">Reference proteome</keyword>
<reference evidence="3 4" key="2">
    <citation type="submission" date="2023-10" db="EMBL/GenBank/DDBJ databases">
        <authorList>
            <person name="Han X.F."/>
        </authorList>
    </citation>
    <scope>NUCLEOTIDE SEQUENCE [LARGE SCALE GENOMIC DNA]</scope>
    <source>
        <strain evidence="3 4">KCTC 39840</strain>
    </source>
</reference>
<feature type="chain" id="PRO_5045175349" evidence="2">
    <location>
        <begin position="19"/>
        <end position="74"/>
    </location>
</feature>
<dbReference type="PROSITE" id="PS51257">
    <property type="entry name" value="PROKAR_LIPOPROTEIN"/>
    <property type="match status" value="1"/>
</dbReference>
<accession>A0ABU4HZT6</accession>
<evidence type="ECO:0000313" key="3">
    <source>
        <dbReference type="EMBL" id="MDW5598827.1"/>
    </source>
</evidence>
<sequence>MRLPLVALVLASILAACGGVGESDGEDAASTPTPAVARDATAIRPSTAAAEMAEAPAEAAGATAEPPAEPPAAT</sequence>
<dbReference type="RefSeq" id="WP_318601416.1">
    <property type="nucleotide sequence ID" value="NZ_JAWSTH010000191.1"/>
</dbReference>
<keyword evidence="2" id="KW-0732">Signal</keyword>
<feature type="compositionally biased region" description="Low complexity" evidence="1">
    <location>
        <begin position="47"/>
        <end position="66"/>
    </location>
</feature>
<organism evidence="3 4">
    <name type="scientific">Conexibacter stalactiti</name>
    <dbReference type="NCBI Taxonomy" id="1940611"/>
    <lineage>
        <taxon>Bacteria</taxon>
        <taxon>Bacillati</taxon>
        <taxon>Actinomycetota</taxon>
        <taxon>Thermoleophilia</taxon>
        <taxon>Solirubrobacterales</taxon>
        <taxon>Conexibacteraceae</taxon>
        <taxon>Conexibacter</taxon>
    </lineage>
</organism>
<reference evidence="4" key="1">
    <citation type="submission" date="2023-07" db="EMBL/GenBank/DDBJ databases">
        <title>Conexibacter stalactiti sp. nov., isolated from stalactites in a lava cave and emended description of the genus Conexibacter.</title>
        <authorList>
            <person name="Lee S.D."/>
        </authorList>
    </citation>
    <scope>NUCLEOTIDE SEQUENCE [LARGE SCALE GENOMIC DNA]</scope>
    <source>
        <strain evidence="4">KCTC 39840</strain>
    </source>
</reference>